<dbReference type="EMBL" id="JACEEZ010020632">
    <property type="protein sequence ID" value="KAG0714317.1"/>
    <property type="molecule type" value="Genomic_DNA"/>
</dbReference>
<dbReference type="Proteomes" id="UP000770661">
    <property type="component" value="Unassembled WGS sequence"/>
</dbReference>
<protein>
    <submittedName>
        <fullName evidence="1">COMM domain-containing protein 4</fullName>
    </submittedName>
</protein>
<dbReference type="PANTHER" id="PTHR16231">
    <property type="entry name" value="COMM DOMAIN-CONTAINING PROTEIN 4-8 FAMILY MEMBER"/>
    <property type="match status" value="1"/>
</dbReference>
<dbReference type="AlphaFoldDB" id="A0A8J5CNF6"/>
<keyword evidence="2" id="KW-1185">Reference proteome</keyword>
<dbReference type="InterPro" id="IPR047155">
    <property type="entry name" value="COMMD4/6/7/8"/>
</dbReference>
<comment type="caution">
    <text evidence="1">The sequence shown here is derived from an EMBL/GenBank/DDBJ whole genome shotgun (WGS) entry which is preliminary data.</text>
</comment>
<organism evidence="1 2">
    <name type="scientific">Chionoecetes opilio</name>
    <name type="common">Atlantic snow crab</name>
    <name type="synonym">Cancer opilio</name>
    <dbReference type="NCBI Taxonomy" id="41210"/>
    <lineage>
        <taxon>Eukaryota</taxon>
        <taxon>Metazoa</taxon>
        <taxon>Ecdysozoa</taxon>
        <taxon>Arthropoda</taxon>
        <taxon>Crustacea</taxon>
        <taxon>Multicrustacea</taxon>
        <taxon>Malacostraca</taxon>
        <taxon>Eumalacostraca</taxon>
        <taxon>Eucarida</taxon>
        <taxon>Decapoda</taxon>
        <taxon>Pleocyemata</taxon>
        <taxon>Brachyura</taxon>
        <taxon>Eubrachyura</taxon>
        <taxon>Majoidea</taxon>
        <taxon>Majidae</taxon>
        <taxon>Chionoecetes</taxon>
    </lineage>
</organism>
<reference evidence="1" key="1">
    <citation type="submission" date="2020-07" db="EMBL/GenBank/DDBJ databases">
        <title>The High-quality genome of the commercially important snow crab, Chionoecetes opilio.</title>
        <authorList>
            <person name="Jeong J.-H."/>
            <person name="Ryu S."/>
        </authorList>
    </citation>
    <scope>NUCLEOTIDE SEQUENCE</scope>
    <source>
        <strain evidence="1">MADBK_172401_WGS</strain>
        <tissue evidence="1">Digestive gland</tissue>
    </source>
</reference>
<dbReference type="Pfam" id="PF21672">
    <property type="entry name" value="COMM_HN"/>
    <property type="match status" value="1"/>
</dbReference>
<sequence>MYDVVTKLSNDAKFSEEGSRAAVAAVRWVVGSAAGAAVTPAVLDSELQQLGLPKEHAAALTRVYADHLPRLALHLQQASLKECPTEPSNA</sequence>
<evidence type="ECO:0000313" key="2">
    <source>
        <dbReference type="Proteomes" id="UP000770661"/>
    </source>
</evidence>
<proteinExistence type="predicted"/>
<accession>A0A8J5CNF6</accession>
<dbReference type="PANTHER" id="PTHR16231:SF4">
    <property type="entry name" value="COMM DOMAIN-CONTAINING PROTEIN 4"/>
    <property type="match status" value="1"/>
</dbReference>
<name>A0A8J5CNF6_CHIOP</name>
<dbReference type="OrthoDB" id="284322at2759"/>
<gene>
    <name evidence="1" type="primary">COMMD4</name>
    <name evidence="1" type="ORF">GWK47_014395</name>
</gene>
<evidence type="ECO:0000313" key="1">
    <source>
        <dbReference type="EMBL" id="KAG0714317.1"/>
    </source>
</evidence>